<dbReference type="STRING" id="158441.A0A226EFR0"/>
<organism evidence="5 6">
    <name type="scientific">Folsomia candida</name>
    <name type="common">Springtail</name>
    <dbReference type="NCBI Taxonomy" id="158441"/>
    <lineage>
        <taxon>Eukaryota</taxon>
        <taxon>Metazoa</taxon>
        <taxon>Ecdysozoa</taxon>
        <taxon>Arthropoda</taxon>
        <taxon>Hexapoda</taxon>
        <taxon>Collembola</taxon>
        <taxon>Entomobryomorpha</taxon>
        <taxon>Isotomoidea</taxon>
        <taxon>Isotomidae</taxon>
        <taxon>Proisotominae</taxon>
        <taxon>Folsomia</taxon>
    </lineage>
</organism>
<dbReference type="GO" id="GO:0000398">
    <property type="term" value="P:mRNA splicing, via spliceosome"/>
    <property type="evidence" value="ECO:0007669"/>
    <property type="project" value="TreeGrafter"/>
</dbReference>
<comment type="caution">
    <text evidence="5">The sequence shown here is derived from an EMBL/GenBank/DDBJ whole genome shotgun (WGS) entry which is preliminary data.</text>
</comment>
<feature type="region of interest" description="Disordered" evidence="2">
    <location>
        <begin position="229"/>
        <end position="382"/>
    </location>
</feature>
<dbReference type="AlphaFoldDB" id="A0A226EFR0"/>
<gene>
    <name evidence="5" type="ORF">Fcan01_09828</name>
</gene>
<dbReference type="Pfam" id="PF04676">
    <property type="entry name" value="CwfJ_C_2"/>
    <property type="match status" value="1"/>
</dbReference>
<sequence length="770" mass="88859">MESSDPSSSSSEEERIKKRKHDKHKKHKSTESKKHKKSKHRKRRDASSSSEEDMSCEDQWVEASTIVDKSSTSSKKLKLKKKKKESKPSSHKSKIPVQSLSPQALKEEEDEWSAFGNMLPTFSNDSKRSKKQKEREEMRELSSIDMAGQSEKELNPYWKDGGKGLPTSEAQDDKPKLNSAGVGDGGLAWLKKSFERAKQQAKDAGRPVEEIVAERWGSLETFYTLLEEAENKAGKGNNSSGGRRRDDDYDDDRRKRSSFKRPSRHSDNSDEESREPTHRDRDQRYSSTHRDHRDRDRSNRDRNRDSGQSWRKPGYENKRATAESENVKVRSHTNTKMETPSLPRREEPIKVKEPEEDMAGSDESDEQEEVPEIETPSVLTDKEMNELNAKLFKAEMLGDSDTVSSLQLKISEAEKARQEYLVNGKLPDTKPKKVITKVILGSQTKRRTKDKPTESHVAGQRVRYFPDDDKHSLKSMFEKEKMSTVEDENAMFSRLMAKSSKATEDYDADDIFVDKASSSRQAAKEQKREIENLLYEEKAINKVLENCNWCFDGKHIQKNLIVSIGQTCFLCVPPYQSLTEGHCLIVPMSHVSCTTELDEDVWTEIQKFRKALVRMFFQSEEDVIFFERAVYLKKQPHMYLECVPMPKETGELAPIYFKKAIQECETEWSQNKKVVDLKHRDVRKAIPKGLPYFSVEFGDDSCGFAHVIEDEKYFPANFAQEIIGGMMELDHKLWRKQTKDDFNTQRTKLMNFLKVWGPFDFTREDGKATV</sequence>
<feature type="domain" description="Cwf19-like C-terminal" evidence="4">
    <location>
        <begin position="536"/>
        <end position="658"/>
    </location>
</feature>
<evidence type="ECO:0000259" key="4">
    <source>
        <dbReference type="Pfam" id="PF04677"/>
    </source>
</evidence>
<dbReference type="SUPFAM" id="SSF54197">
    <property type="entry name" value="HIT-like"/>
    <property type="match status" value="1"/>
</dbReference>
<dbReference type="PANTHER" id="PTHR12072">
    <property type="entry name" value="CWF19, CELL CYCLE CONTROL PROTEIN"/>
    <property type="match status" value="1"/>
</dbReference>
<feature type="compositionally biased region" description="Basic and acidic residues" evidence="2">
    <location>
        <begin position="313"/>
        <end position="328"/>
    </location>
</feature>
<dbReference type="OMA" id="FMKCLTR"/>
<evidence type="ECO:0000259" key="3">
    <source>
        <dbReference type="Pfam" id="PF04676"/>
    </source>
</evidence>
<feature type="compositionally biased region" description="Basic and acidic residues" evidence="2">
    <location>
        <begin position="274"/>
        <end position="305"/>
    </location>
</feature>
<feature type="compositionally biased region" description="Acidic residues" evidence="2">
    <location>
        <begin position="354"/>
        <end position="372"/>
    </location>
</feature>
<dbReference type="PANTHER" id="PTHR12072:SF5">
    <property type="entry name" value="CWF19-LIKE PROTEIN 2"/>
    <property type="match status" value="1"/>
</dbReference>
<feature type="compositionally biased region" description="Basic and acidic residues" evidence="2">
    <location>
        <begin position="133"/>
        <end position="142"/>
    </location>
</feature>
<comment type="similarity">
    <text evidence="1">Belongs to the CWF19 family.</text>
</comment>
<protein>
    <submittedName>
        <fullName evidence="5">Pre-mRNA-splicing factor cwf19</fullName>
    </submittedName>
</protein>
<dbReference type="Gene3D" id="3.30.428.10">
    <property type="entry name" value="HIT-like"/>
    <property type="match status" value="1"/>
</dbReference>
<reference evidence="5 6" key="1">
    <citation type="submission" date="2015-12" db="EMBL/GenBank/DDBJ databases">
        <title>The genome of Folsomia candida.</title>
        <authorList>
            <person name="Faddeeva A."/>
            <person name="Derks M.F."/>
            <person name="Anvar Y."/>
            <person name="Smit S."/>
            <person name="Van Straalen N."/>
            <person name="Roelofs D."/>
        </authorList>
    </citation>
    <scope>NUCLEOTIDE SEQUENCE [LARGE SCALE GENOMIC DNA]</scope>
    <source>
        <strain evidence="5 6">VU population</strain>
        <tissue evidence="5">Whole body</tissue>
    </source>
</reference>
<dbReference type="InterPro" id="IPR006768">
    <property type="entry name" value="Cwf19-like_C_dom-1"/>
</dbReference>
<dbReference type="InterPro" id="IPR040194">
    <property type="entry name" value="Cwf19-like"/>
</dbReference>
<dbReference type="Pfam" id="PF04677">
    <property type="entry name" value="CwfJ_C_1"/>
    <property type="match status" value="1"/>
</dbReference>
<evidence type="ECO:0000313" key="6">
    <source>
        <dbReference type="Proteomes" id="UP000198287"/>
    </source>
</evidence>
<dbReference type="Proteomes" id="UP000198287">
    <property type="component" value="Unassembled WGS sequence"/>
</dbReference>
<feature type="compositionally biased region" description="Basic and acidic residues" evidence="2">
    <location>
        <begin position="343"/>
        <end position="353"/>
    </location>
</feature>
<dbReference type="InterPro" id="IPR036265">
    <property type="entry name" value="HIT-like_sf"/>
</dbReference>
<evidence type="ECO:0000313" key="5">
    <source>
        <dbReference type="EMBL" id="OXA56415.1"/>
    </source>
</evidence>
<dbReference type="EMBL" id="LNIX01000004">
    <property type="protein sequence ID" value="OXA56415.1"/>
    <property type="molecule type" value="Genomic_DNA"/>
</dbReference>
<accession>A0A226EFR0</accession>
<feature type="compositionally biased region" description="Acidic residues" evidence="2">
    <location>
        <begin position="50"/>
        <end position="60"/>
    </location>
</feature>
<proteinExistence type="inferred from homology"/>
<keyword evidence="6" id="KW-1185">Reference proteome</keyword>
<dbReference type="OrthoDB" id="2113965at2759"/>
<evidence type="ECO:0000256" key="1">
    <source>
        <dbReference type="ARBA" id="ARBA00006795"/>
    </source>
</evidence>
<feature type="region of interest" description="Disordered" evidence="2">
    <location>
        <begin position="1"/>
        <end position="185"/>
    </location>
</feature>
<feature type="compositionally biased region" description="Basic and acidic residues" evidence="2">
    <location>
        <begin position="243"/>
        <end position="254"/>
    </location>
</feature>
<feature type="compositionally biased region" description="Low complexity" evidence="2">
    <location>
        <begin position="1"/>
        <end position="10"/>
    </location>
</feature>
<evidence type="ECO:0000256" key="2">
    <source>
        <dbReference type="SAM" id="MobiDB-lite"/>
    </source>
</evidence>
<dbReference type="GO" id="GO:0071014">
    <property type="term" value="C:post-mRNA release spliceosomal complex"/>
    <property type="evidence" value="ECO:0007669"/>
    <property type="project" value="TreeGrafter"/>
</dbReference>
<dbReference type="InterPro" id="IPR006767">
    <property type="entry name" value="Cwf19-like_C_dom-2"/>
</dbReference>
<feature type="compositionally biased region" description="Basic residues" evidence="2">
    <location>
        <begin position="17"/>
        <end position="44"/>
    </location>
</feature>
<feature type="domain" description="Cwf19-like protein C-terminal" evidence="3">
    <location>
        <begin position="667"/>
        <end position="762"/>
    </location>
</feature>
<feature type="compositionally biased region" description="Basic residues" evidence="2">
    <location>
        <begin position="75"/>
        <end position="94"/>
    </location>
</feature>
<name>A0A226EFR0_FOLCA</name>